<dbReference type="InterPro" id="IPR011527">
    <property type="entry name" value="ABC1_TM_dom"/>
</dbReference>
<dbReference type="AlphaFoldDB" id="A0A0L6U349"/>
<feature type="transmembrane region" description="Helical" evidence="9">
    <location>
        <begin position="281"/>
        <end position="302"/>
    </location>
</feature>
<dbReference type="GO" id="GO:0016887">
    <property type="term" value="F:ATP hydrolysis activity"/>
    <property type="evidence" value="ECO:0007669"/>
    <property type="project" value="InterPro"/>
</dbReference>
<dbReference type="FunFam" id="3.40.50.300:FF:000221">
    <property type="entry name" value="Multidrug ABC transporter ATP-binding protein"/>
    <property type="match status" value="1"/>
</dbReference>
<dbReference type="GO" id="GO:0005524">
    <property type="term" value="F:ATP binding"/>
    <property type="evidence" value="ECO:0007669"/>
    <property type="project" value="UniProtKB-KW"/>
</dbReference>
<keyword evidence="13" id="KW-1185">Reference proteome</keyword>
<reference evidence="13" key="1">
    <citation type="submission" date="2015-07" db="EMBL/GenBank/DDBJ databases">
        <title>Draft genome sequence of Acetobacterium bakii DSM 8293, a potential psychrophilic chemical producer through syngas fermentation.</title>
        <authorList>
            <person name="Song Y."/>
            <person name="Hwang S."/>
            <person name="Cho B.-K."/>
        </authorList>
    </citation>
    <scope>NUCLEOTIDE SEQUENCE [LARGE SCALE GENOMIC DNA]</scope>
    <source>
        <strain evidence="13">DSM 8239</strain>
    </source>
</reference>
<evidence type="ECO:0000256" key="1">
    <source>
        <dbReference type="ARBA" id="ARBA00004651"/>
    </source>
</evidence>
<keyword evidence="5" id="KW-0547">Nucleotide-binding</keyword>
<evidence type="ECO:0000313" key="13">
    <source>
        <dbReference type="Proteomes" id="UP000036873"/>
    </source>
</evidence>
<evidence type="ECO:0000256" key="7">
    <source>
        <dbReference type="ARBA" id="ARBA00022989"/>
    </source>
</evidence>
<evidence type="ECO:0000259" key="10">
    <source>
        <dbReference type="PROSITE" id="PS50893"/>
    </source>
</evidence>
<dbReference type="PANTHER" id="PTHR24221:SF397">
    <property type="entry name" value="ABC TRANSPORTER, ATP-BINDING TRANSMEMBRANE PROTEIN"/>
    <property type="match status" value="1"/>
</dbReference>
<feature type="transmembrane region" description="Helical" evidence="9">
    <location>
        <begin position="255"/>
        <end position="275"/>
    </location>
</feature>
<keyword evidence="2" id="KW-0813">Transport</keyword>
<feature type="transmembrane region" description="Helical" evidence="9">
    <location>
        <begin position="146"/>
        <end position="163"/>
    </location>
</feature>
<dbReference type="STRING" id="52689.AKG39_07535"/>
<dbReference type="Proteomes" id="UP000036873">
    <property type="component" value="Unassembled WGS sequence"/>
</dbReference>
<dbReference type="PANTHER" id="PTHR24221">
    <property type="entry name" value="ATP-BINDING CASSETTE SUB-FAMILY B"/>
    <property type="match status" value="1"/>
</dbReference>
<dbReference type="RefSeq" id="WP_050739771.1">
    <property type="nucleotide sequence ID" value="NZ_LGYO01000017.1"/>
</dbReference>
<evidence type="ECO:0000313" key="12">
    <source>
        <dbReference type="EMBL" id="KNZ42225.1"/>
    </source>
</evidence>
<feature type="domain" description="ABC transmembrane type-1" evidence="11">
    <location>
        <begin position="26"/>
        <end position="303"/>
    </location>
</feature>
<sequence>MYTEKKKFILKRFSPYMGKKKVLLPLSLILSGLSAVLNIVPFVFVWYITRDLLSNPQTTELNNIGFYAWLALGCAILGVVIYFLSLLSSHLAAFHVEIGMQKLGMERIMAMPLGFFDQHSSGKIRKIVNDGAATTHGFLAHQLPDIAGSVVSPIVLIVLIFTVDWRMGLVSMIPIVIGFITMSFMMSDKGKEFQKRYYDALEEMSSESVEYIRGIPVVKTFGQSIFSFKRFYDSIIKYKEMVAAYTRLWQKPMSFYTVVMQAAVFFLIPMAILLIGRGDSLPMVLADFIFYLLITPIFSMLLMKSMHFQQNTTIAEQVIDRFDHLIQYSMMTDAKKIEPIGDYSLEFKDVVFSYEGADKKAIDKISFKLKAGETMALVGASGGGKTTIARLAARFWDVDAGAVLVGGINVKAIPKNELMDKIALVFQNTRLFKTTLRENIVFGKEGVDTKTINRAIDLSQSREIIDHLPGGMDTVIGSKGTYLSGGEQQRIAIARAIVKDAPIVLLDEATAFADPENEHLIQKALKALSKGKTTLMIAHRLTSVQNVDRILVIDDGKIVEQGNHQELLDQGGCYRKMWDEYQKTVAWKIDARSANNGGQDDQIFSK</sequence>
<feature type="transmembrane region" description="Helical" evidence="9">
    <location>
        <begin position="169"/>
        <end position="186"/>
    </location>
</feature>
<name>A0A0L6U349_9FIRM</name>
<evidence type="ECO:0000256" key="8">
    <source>
        <dbReference type="ARBA" id="ARBA00023136"/>
    </source>
</evidence>
<dbReference type="SMART" id="SM00382">
    <property type="entry name" value="AAA"/>
    <property type="match status" value="1"/>
</dbReference>
<dbReference type="InterPro" id="IPR039421">
    <property type="entry name" value="Type_1_exporter"/>
</dbReference>
<dbReference type="SUPFAM" id="SSF90123">
    <property type="entry name" value="ABC transporter transmembrane region"/>
    <property type="match status" value="1"/>
</dbReference>
<dbReference type="Gene3D" id="3.40.50.300">
    <property type="entry name" value="P-loop containing nucleotide triphosphate hydrolases"/>
    <property type="match status" value="1"/>
</dbReference>
<keyword evidence="6 12" id="KW-0067">ATP-binding</keyword>
<dbReference type="CDD" id="cd07346">
    <property type="entry name" value="ABC_6TM_exporters"/>
    <property type="match status" value="1"/>
</dbReference>
<dbReference type="OrthoDB" id="9762778at2"/>
<dbReference type="InterPro" id="IPR017871">
    <property type="entry name" value="ABC_transporter-like_CS"/>
</dbReference>
<dbReference type="EMBL" id="LGYO01000017">
    <property type="protein sequence ID" value="KNZ42225.1"/>
    <property type="molecule type" value="Genomic_DNA"/>
</dbReference>
<evidence type="ECO:0000256" key="5">
    <source>
        <dbReference type="ARBA" id="ARBA00022741"/>
    </source>
</evidence>
<dbReference type="GO" id="GO:0005886">
    <property type="term" value="C:plasma membrane"/>
    <property type="evidence" value="ECO:0007669"/>
    <property type="project" value="UniProtKB-SubCell"/>
</dbReference>
<keyword evidence="8 9" id="KW-0472">Membrane</keyword>
<dbReference type="Pfam" id="PF00664">
    <property type="entry name" value="ABC_membrane"/>
    <property type="match status" value="1"/>
</dbReference>
<dbReference type="SUPFAM" id="SSF52540">
    <property type="entry name" value="P-loop containing nucleoside triphosphate hydrolases"/>
    <property type="match status" value="1"/>
</dbReference>
<keyword evidence="4 9" id="KW-0812">Transmembrane</keyword>
<keyword evidence="3" id="KW-1003">Cell membrane</keyword>
<dbReference type="InterPro" id="IPR027417">
    <property type="entry name" value="P-loop_NTPase"/>
</dbReference>
<dbReference type="Pfam" id="PF00005">
    <property type="entry name" value="ABC_tran"/>
    <property type="match status" value="1"/>
</dbReference>
<dbReference type="PROSITE" id="PS00211">
    <property type="entry name" value="ABC_TRANSPORTER_1"/>
    <property type="match status" value="1"/>
</dbReference>
<feature type="transmembrane region" description="Helical" evidence="9">
    <location>
        <begin position="66"/>
        <end position="87"/>
    </location>
</feature>
<dbReference type="GO" id="GO:0034040">
    <property type="term" value="F:ATPase-coupled lipid transmembrane transporter activity"/>
    <property type="evidence" value="ECO:0007669"/>
    <property type="project" value="TreeGrafter"/>
</dbReference>
<dbReference type="GO" id="GO:0140359">
    <property type="term" value="F:ABC-type transporter activity"/>
    <property type="evidence" value="ECO:0007669"/>
    <property type="project" value="InterPro"/>
</dbReference>
<evidence type="ECO:0000256" key="4">
    <source>
        <dbReference type="ARBA" id="ARBA00022692"/>
    </source>
</evidence>
<feature type="domain" description="ABC transporter" evidence="10">
    <location>
        <begin position="345"/>
        <end position="580"/>
    </location>
</feature>
<evidence type="ECO:0000256" key="2">
    <source>
        <dbReference type="ARBA" id="ARBA00022448"/>
    </source>
</evidence>
<evidence type="ECO:0000256" key="6">
    <source>
        <dbReference type="ARBA" id="ARBA00022840"/>
    </source>
</evidence>
<accession>A0A0L6U349</accession>
<protein>
    <submittedName>
        <fullName evidence="12">ABC transporter ATP-binding protein</fullName>
    </submittedName>
</protein>
<gene>
    <name evidence="12" type="ORF">AKG39_07535</name>
</gene>
<proteinExistence type="predicted"/>
<dbReference type="InterPro" id="IPR003439">
    <property type="entry name" value="ABC_transporter-like_ATP-bd"/>
</dbReference>
<evidence type="ECO:0000259" key="11">
    <source>
        <dbReference type="PROSITE" id="PS50929"/>
    </source>
</evidence>
<evidence type="ECO:0000256" key="3">
    <source>
        <dbReference type="ARBA" id="ARBA00022475"/>
    </source>
</evidence>
<dbReference type="InterPro" id="IPR036640">
    <property type="entry name" value="ABC1_TM_sf"/>
</dbReference>
<keyword evidence="7 9" id="KW-1133">Transmembrane helix</keyword>
<organism evidence="12 13">
    <name type="scientific">Acetobacterium bakii</name>
    <dbReference type="NCBI Taxonomy" id="52689"/>
    <lineage>
        <taxon>Bacteria</taxon>
        <taxon>Bacillati</taxon>
        <taxon>Bacillota</taxon>
        <taxon>Clostridia</taxon>
        <taxon>Eubacteriales</taxon>
        <taxon>Eubacteriaceae</taxon>
        <taxon>Acetobacterium</taxon>
    </lineage>
</organism>
<dbReference type="InterPro" id="IPR003593">
    <property type="entry name" value="AAA+_ATPase"/>
</dbReference>
<dbReference type="PATRIC" id="fig|52689.4.peg.625"/>
<dbReference type="Gene3D" id="1.20.1560.10">
    <property type="entry name" value="ABC transporter type 1, transmembrane domain"/>
    <property type="match status" value="1"/>
</dbReference>
<comment type="caution">
    <text evidence="12">The sequence shown here is derived from an EMBL/GenBank/DDBJ whole genome shotgun (WGS) entry which is preliminary data.</text>
</comment>
<feature type="transmembrane region" description="Helical" evidence="9">
    <location>
        <begin position="21"/>
        <end position="46"/>
    </location>
</feature>
<dbReference type="PROSITE" id="PS50929">
    <property type="entry name" value="ABC_TM1F"/>
    <property type="match status" value="1"/>
</dbReference>
<dbReference type="PROSITE" id="PS50893">
    <property type="entry name" value="ABC_TRANSPORTER_2"/>
    <property type="match status" value="1"/>
</dbReference>
<evidence type="ECO:0000256" key="9">
    <source>
        <dbReference type="SAM" id="Phobius"/>
    </source>
</evidence>
<comment type="subcellular location">
    <subcellularLocation>
        <location evidence="1">Cell membrane</location>
        <topology evidence="1">Multi-pass membrane protein</topology>
    </subcellularLocation>
</comment>